<keyword evidence="3" id="KW-1185">Reference proteome</keyword>
<reference evidence="2 3" key="1">
    <citation type="submission" date="2020-04" db="EMBL/GenBank/DDBJ databases">
        <authorList>
            <person name="De Canck E."/>
        </authorList>
    </citation>
    <scope>NUCLEOTIDE SEQUENCE [LARGE SCALE GENOMIC DNA]</scope>
    <source>
        <strain evidence="2 3">LMG 29739</strain>
    </source>
</reference>
<feature type="region of interest" description="Disordered" evidence="1">
    <location>
        <begin position="176"/>
        <end position="224"/>
    </location>
</feature>
<dbReference type="EMBL" id="CADIKF010000046">
    <property type="protein sequence ID" value="CAB3766462.1"/>
    <property type="molecule type" value="Genomic_DNA"/>
</dbReference>
<dbReference type="Proteomes" id="UP000494329">
    <property type="component" value="Unassembled WGS sequence"/>
</dbReference>
<feature type="compositionally biased region" description="Polar residues" evidence="1">
    <location>
        <begin position="180"/>
        <end position="192"/>
    </location>
</feature>
<proteinExistence type="predicted"/>
<sequence length="224" mass="23343">MQLASDDANRLSIYSHSIKRSKRDFMKRTTGIAAIAMAISLTGCQQKPDEKLLSACWSAGAKETVKSLSTRAISRQIVDSLMAVDHGKATRSDVEQFVKGRLTVALSNFYLTAADPNTGSVTCGADAAMTFKRSDGKVASGDDASFSFSSYPSEGGSSMYVIQSSLPLIQLVNRAAESVPDNSQSSAPTSEPTARDDPAEAARNAAAGMEAASSAADGATAASQ</sequence>
<dbReference type="AlphaFoldDB" id="A0A6J5EMJ2"/>
<gene>
    <name evidence="2" type="ORF">LMG29739_04837</name>
</gene>
<organism evidence="2 3">
    <name type="scientific">Paraburkholderia solisilvae</name>
    <dbReference type="NCBI Taxonomy" id="624376"/>
    <lineage>
        <taxon>Bacteria</taxon>
        <taxon>Pseudomonadati</taxon>
        <taxon>Pseudomonadota</taxon>
        <taxon>Betaproteobacteria</taxon>
        <taxon>Burkholderiales</taxon>
        <taxon>Burkholderiaceae</taxon>
        <taxon>Paraburkholderia</taxon>
    </lineage>
</organism>
<evidence type="ECO:0000313" key="3">
    <source>
        <dbReference type="Proteomes" id="UP000494329"/>
    </source>
</evidence>
<protein>
    <submittedName>
        <fullName evidence="2">Uncharacterized protein</fullName>
    </submittedName>
</protein>
<dbReference type="RefSeq" id="WP_175113943.1">
    <property type="nucleotide sequence ID" value="NZ_CADIKF010000046.1"/>
</dbReference>
<name>A0A6J5EMJ2_9BURK</name>
<accession>A0A6J5EMJ2</accession>
<feature type="compositionally biased region" description="Low complexity" evidence="1">
    <location>
        <begin position="201"/>
        <end position="224"/>
    </location>
</feature>
<evidence type="ECO:0000313" key="2">
    <source>
        <dbReference type="EMBL" id="CAB3766462.1"/>
    </source>
</evidence>
<evidence type="ECO:0000256" key="1">
    <source>
        <dbReference type="SAM" id="MobiDB-lite"/>
    </source>
</evidence>